<dbReference type="Pfam" id="PF00106">
    <property type="entry name" value="adh_short"/>
    <property type="match status" value="1"/>
</dbReference>
<reference evidence="4" key="1">
    <citation type="submission" date="2023-11" db="EMBL/GenBank/DDBJ databases">
        <authorList>
            <person name="De Vega J J."/>
            <person name="De Vega J J."/>
        </authorList>
    </citation>
    <scope>NUCLEOTIDE SEQUENCE</scope>
</reference>
<comment type="caution">
    <text evidence="4">The sequence shown here is derived from an EMBL/GenBank/DDBJ whole genome shotgun (WGS) entry which is preliminary data.</text>
</comment>
<comment type="similarity">
    <text evidence="1">Belongs to the short-chain dehydrogenases/reductases (SDR) family.</text>
</comment>
<dbReference type="InterPro" id="IPR002347">
    <property type="entry name" value="SDR_fam"/>
</dbReference>
<evidence type="ECO:0000313" key="5">
    <source>
        <dbReference type="Proteomes" id="UP001295794"/>
    </source>
</evidence>
<keyword evidence="5" id="KW-1185">Reference proteome</keyword>
<dbReference type="PANTHER" id="PTHR24320:SF236">
    <property type="entry name" value="SHORT-CHAIN DEHYDROGENASE-RELATED"/>
    <property type="match status" value="1"/>
</dbReference>
<dbReference type="Gene3D" id="3.40.50.720">
    <property type="entry name" value="NAD(P)-binding Rossmann-like Domain"/>
    <property type="match status" value="1"/>
</dbReference>
<dbReference type="InterPro" id="IPR020904">
    <property type="entry name" value="Sc_DH/Rdtase_CS"/>
</dbReference>
<organism evidence="4 5">
    <name type="scientific">Mycena citricolor</name>
    <dbReference type="NCBI Taxonomy" id="2018698"/>
    <lineage>
        <taxon>Eukaryota</taxon>
        <taxon>Fungi</taxon>
        <taxon>Dikarya</taxon>
        <taxon>Basidiomycota</taxon>
        <taxon>Agaricomycotina</taxon>
        <taxon>Agaricomycetes</taxon>
        <taxon>Agaricomycetidae</taxon>
        <taxon>Agaricales</taxon>
        <taxon>Marasmiineae</taxon>
        <taxon>Mycenaceae</taxon>
        <taxon>Mycena</taxon>
    </lineage>
</organism>
<keyword evidence="3" id="KW-0560">Oxidoreductase</keyword>
<evidence type="ECO:0000313" key="4">
    <source>
        <dbReference type="EMBL" id="CAK5274168.1"/>
    </source>
</evidence>
<evidence type="ECO:0008006" key="6">
    <source>
        <dbReference type="Google" id="ProtNLM"/>
    </source>
</evidence>
<name>A0AAD2HDF2_9AGAR</name>
<dbReference type="SUPFAM" id="SSF51735">
    <property type="entry name" value="NAD(P)-binding Rossmann-fold domains"/>
    <property type="match status" value="1"/>
</dbReference>
<accession>A0AAD2HDF2</accession>
<dbReference type="InterPro" id="IPR036291">
    <property type="entry name" value="NAD(P)-bd_dom_sf"/>
</dbReference>
<dbReference type="PRINTS" id="PR00081">
    <property type="entry name" value="GDHRDH"/>
</dbReference>
<proteinExistence type="inferred from homology"/>
<dbReference type="EMBL" id="CAVNYO010000401">
    <property type="protein sequence ID" value="CAK5274168.1"/>
    <property type="molecule type" value="Genomic_DNA"/>
</dbReference>
<dbReference type="GO" id="GO:0016491">
    <property type="term" value="F:oxidoreductase activity"/>
    <property type="evidence" value="ECO:0007669"/>
    <property type="project" value="UniProtKB-KW"/>
</dbReference>
<evidence type="ECO:0000256" key="3">
    <source>
        <dbReference type="ARBA" id="ARBA00023002"/>
    </source>
</evidence>
<dbReference type="PROSITE" id="PS00061">
    <property type="entry name" value="ADH_SHORT"/>
    <property type="match status" value="1"/>
</dbReference>
<dbReference type="AlphaFoldDB" id="A0AAD2HDF2"/>
<dbReference type="PANTHER" id="PTHR24320">
    <property type="entry name" value="RETINOL DEHYDROGENASE"/>
    <property type="match status" value="1"/>
</dbReference>
<evidence type="ECO:0000256" key="1">
    <source>
        <dbReference type="ARBA" id="ARBA00006484"/>
    </source>
</evidence>
<sequence length="336" mass="36490">MRNVVPFSIRHLSPRNTYELVSQSYFCGKPTWDPARDMPDMSGKTVVVTGGNAGIGKETVKAGIDSLHTSGAANTTASKAEAAIQELFETTGKRAIFLELDLADLGSVKRAAEEFLRKGTLLHILYNNGGIMAPPIEAATSTGYDLTFATNVLGHFYLTKLLLPAMISTASKDGSSTRIITMTSMAHYVASVDYASFKDGALRRKRTPFDLYAQSKWADAVFAMELARRYGDQGIVSVAVNPGNLKTDISHGTKGTLTLLSRMTLIHPPAWGSISQLWAGTATEAGDLNGKYVAPWGRIGRPRPDVEDPKNGALLWAWLEEQLEERDVGNSELLHT</sequence>
<protein>
    <recommendedName>
        <fullName evidence="6">NAD(P)-binding protein</fullName>
    </recommendedName>
</protein>
<keyword evidence="2" id="KW-0521">NADP</keyword>
<dbReference type="Proteomes" id="UP001295794">
    <property type="component" value="Unassembled WGS sequence"/>
</dbReference>
<gene>
    <name evidence="4" type="ORF">MYCIT1_LOCUS21179</name>
</gene>
<evidence type="ECO:0000256" key="2">
    <source>
        <dbReference type="ARBA" id="ARBA00022857"/>
    </source>
</evidence>